<dbReference type="NCBIfam" id="NF041527">
    <property type="entry name" value="SCO1860_LAETG"/>
    <property type="match status" value="1"/>
</dbReference>
<keyword evidence="2" id="KW-1133">Transmembrane helix</keyword>
<evidence type="ECO:0000256" key="3">
    <source>
        <dbReference type="SAM" id="SignalP"/>
    </source>
</evidence>
<comment type="caution">
    <text evidence="4">The sequence shown here is derived from an EMBL/GenBank/DDBJ whole genome shotgun (WGS) entry which is preliminary data.</text>
</comment>
<keyword evidence="2" id="KW-0812">Transmembrane</keyword>
<dbReference type="EMBL" id="BAAASJ010000067">
    <property type="protein sequence ID" value="GAA2646802.1"/>
    <property type="molecule type" value="Genomic_DNA"/>
</dbReference>
<feature type="compositionally biased region" description="Low complexity" evidence="1">
    <location>
        <begin position="240"/>
        <end position="252"/>
    </location>
</feature>
<proteinExistence type="predicted"/>
<evidence type="ECO:0000256" key="2">
    <source>
        <dbReference type="SAM" id="Phobius"/>
    </source>
</evidence>
<feature type="signal peptide" evidence="3">
    <location>
        <begin position="1"/>
        <end position="30"/>
    </location>
</feature>
<evidence type="ECO:0000313" key="5">
    <source>
        <dbReference type="Proteomes" id="UP001500151"/>
    </source>
</evidence>
<dbReference type="RefSeq" id="WP_344393392.1">
    <property type="nucleotide sequence ID" value="NZ_BAAASJ010000067.1"/>
</dbReference>
<evidence type="ECO:0000256" key="1">
    <source>
        <dbReference type="SAM" id="MobiDB-lite"/>
    </source>
</evidence>
<protein>
    <submittedName>
        <fullName evidence="4">SCO1860 family LAETG-anchored protein</fullName>
    </submittedName>
</protein>
<keyword evidence="5" id="KW-1185">Reference proteome</keyword>
<keyword evidence="3" id="KW-0732">Signal</keyword>
<accession>A0ABN3R9Q7</accession>
<name>A0ABN3R9Q7_9ACTN</name>
<reference evidence="4 5" key="1">
    <citation type="journal article" date="2019" name="Int. J. Syst. Evol. Microbiol.">
        <title>The Global Catalogue of Microorganisms (GCM) 10K type strain sequencing project: providing services to taxonomists for standard genome sequencing and annotation.</title>
        <authorList>
            <consortium name="The Broad Institute Genomics Platform"/>
            <consortium name="The Broad Institute Genome Sequencing Center for Infectious Disease"/>
            <person name="Wu L."/>
            <person name="Ma J."/>
        </authorList>
    </citation>
    <scope>NUCLEOTIDE SEQUENCE [LARGE SCALE GENOMIC DNA]</scope>
    <source>
        <strain evidence="4 5">JCM 4524</strain>
    </source>
</reference>
<feature type="region of interest" description="Disordered" evidence="1">
    <location>
        <begin position="238"/>
        <end position="257"/>
    </location>
</feature>
<feature type="chain" id="PRO_5046019850" evidence="3">
    <location>
        <begin position="31"/>
        <end position="306"/>
    </location>
</feature>
<dbReference type="NCBIfam" id="NF041528">
    <property type="entry name" value="strep_LAETG"/>
    <property type="match status" value="1"/>
</dbReference>
<gene>
    <name evidence="4" type="ORF">GCM10010307_52670</name>
</gene>
<dbReference type="NCBIfam" id="NF040603">
    <property type="entry name" value="choice_anch_P"/>
    <property type="match status" value="1"/>
</dbReference>
<keyword evidence="2" id="KW-0472">Membrane</keyword>
<feature type="transmembrane region" description="Helical" evidence="2">
    <location>
        <begin position="276"/>
        <end position="297"/>
    </location>
</feature>
<evidence type="ECO:0000313" key="4">
    <source>
        <dbReference type="EMBL" id="GAA2646802.1"/>
    </source>
</evidence>
<organism evidence="4 5">
    <name type="scientific">Streptomyces vastus</name>
    <dbReference type="NCBI Taxonomy" id="285451"/>
    <lineage>
        <taxon>Bacteria</taxon>
        <taxon>Bacillati</taxon>
        <taxon>Actinomycetota</taxon>
        <taxon>Actinomycetes</taxon>
        <taxon>Kitasatosporales</taxon>
        <taxon>Streptomycetaceae</taxon>
        <taxon>Streptomyces</taxon>
    </lineage>
</organism>
<dbReference type="InterPro" id="IPR048202">
    <property type="entry name" value="SCO1860-like"/>
</dbReference>
<sequence length="306" mass="31306">MTGFPPLTAYARCIAALTACGFLMAGPALTAEAAAVPATDRSKGSATAAAFRAELDVSRLEATGAMPLRASLNEVQAPATAEKKTLDVTLDDVNGDRPVELLHADVALARADVAKGRAEGTSHLVRARVHLPGLPVLSLIEVEELTATATCVAGQEPSANSEVLGPITALGQPVSLAPDRTSTIEAPGLGTVRLSLSRKEVTSSTAAATSLQLQVSVDPLKLGVEKVEGTVTLAQATCRSPHSASDSPASSATESITPAVPQAKENHLAKTGGSHLTPYILATGAVLVIAGSAAMALTRTRRRHHL</sequence>
<dbReference type="Proteomes" id="UP001500151">
    <property type="component" value="Unassembled WGS sequence"/>
</dbReference>